<dbReference type="SMART" id="SM00382">
    <property type="entry name" value="AAA"/>
    <property type="match status" value="1"/>
</dbReference>
<proteinExistence type="predicted"/>
<reference evidence="7 8" key="1">
    <citation type="submission" date="2013-07" db="EMBL/GenBank/DDBJ databases">
        <authorList>
            <consortium name="DOE Joint Genome Institute"/>
            <person name="Reeve W."/>
            <person name="Huntemann M."/>
            <person name="Han J."/>
            <person name="Chen A."/>
            <person name="Kyrpides N."/>
            <person name="Mavromatis K."/>
            <person name="Markowitz V."/>
            <person name="Palaniappan K."/>
            <person name="Ivanova N."/>
            <person name="Schaumberg A."/>
            <person name="Pati A."/>
            <person name="Liolios K."/>
            <person name="Nordberg H.P."/>
            <person name="Cantor M.N."/>
            <person name="Hua S.X."/>
            <person name="Woyke T."/>
        </authorList>
    </citation>
    <scope>NUCLEOTIDE SEQUENCE [LARGE SCALE GENOMIC DNA]</scope>
    <source>
        <strain evidence="7 8">DSM 43889</strain>
    </source>
</reference>
<keyword evidence="4 7" id="KW-0067">ATP-binding</keyword>
<dbReference type="InterPro" id="IPR050763">
    <property type="entry name" value="ABC_transporter_ATP-binding"/>
</dbReference>
<evidence type="ECO:0000259" key="6">
    <source>
        <dbReference type="PROSITE" id="PS50893"/>
    </source>
</evidence>
<dbReference type="InterPro" id="IPR027417">
    <property type="entry name" value="P-loop_NTPase"/>
</dbReference>
<evidence type="ECO:0000313" key="7">
    <source>
        <dbReference type="EMBL" id="MCP2332443.1"/>
    </source>
</evidence>
<keyword evidence="3" id="KW-0547">Nucleotide-binding</keyword>
<dbReference type="GO" id="GO:0005524">
    <property type="term" value="F:ATP binding"/>
    <property type="evidence" value="ECO:0007669"/>
    <property type="project" value="UniProtKB-KW"/>
</dbReference>
<dbReference type="EMBL" id="AUBJ02000001">
    <property type="protein sequence ID" value="MCP2332443.1"/>
    <property type="molecule type" value="Genomic_DNA"/>
</dbReference>
<dbReference type="PROSITE" id="PS00211">
    <property type="entry name" value="ABC_TRANSPORTER_1"/>
    <property type="match status" value="1"/>
</dbReference>
<keyword evidence="2" id="KW-0813">Transport</keyword>
<dbReference type="PANTHER" id="PTHR42711:SF16">
    <property type="entry name" value="ABC TRANSPORTER ATP-BINDING PROTEIN"/>
    <property type="match status" value="1"/>
</dbReference>
<dbReference type="Pfam" id="PF00005">
    <property type="entry name" value="ABC_tran"/>
    <property type="match status" value="1"/>
</dbReference>
<dbReference type="PANTHER" id="PTHR42711">
    <property type="entry name" value="ABC TRANSPORTER ATP-BINDING PROTEIN"/>
    <property type="match status" value="1"/>
</dbReference>
<evidence type="ECO:0000256" key="5">
    <source>
        <dbReference type="ARBA" id="ARBA00023251"/>
    </source>
</evidence>
<organism evidence="7 8">
    <name type="scientific">Actinoalloteichus caeruleus DSM 43889</name>
    <dbReference type="NCBI Taxonomy" id="1120930"/>
    <lineage>
        <taxon>Bacteria</taxon>
        <taxon>Bacillati</taxon>
        <taxon>Actinomycetota</taxon>
        <taxon>Actinomycetes</taxon>
        <taxon>Pseudonocardiales</taxon>
        <taxon>Pseudonocardiaceae</taxon>
        <taxon>Actinoalloteichus</taxon>
        <taxon>Actinoalloteichus cyanogriseus</taxon>
    </lineage>
</organism>
<evidence type="ECO:0000256" key="1">
    <source>
        <dbReference type="ARBA" id="ARBA00004202"/>
    </source>
</evidence>
<dbReference type="RefSeq" id="WP_026417426.1">
    <property type="nucleotide sequence ID" value="NZ_AUBJ02000001.1"/>
</dbReference>
<dbReference type="PROSITE" id="PS50893">
    <property type="entry name" value="ABC_TRANSPORTER_2"/>
    <property type="match status" value="1"/>
</dbReference>
<evidence type="ECO:0000256" key="4">
    <source>
        <dbReference type="ARBA" id="ARBA00022840"/>
    </source>
</evidence>
<evidence type="ECO:0000256" key="2">
    <source>
        <dbReference type="ARBA" id="ARBA00022448"/>
    </source>
</evidence>
<feature type="domain" description="ABC transporter" evidence="6">
    <location>
        <begin position="4"/>
        <end position="229"/>
    </location>
</feature>
<comment type="subcellular location">
    <subcellularLocation>
        <location evidence="1">Cell membrane</location>
        <topology evidence="1">Peripheral membrane protein</topology>
    </subcellularLocation>
</comment>
<name>A0ABT1JJT7_ACTCY</name>
<accession>A0ABT1JJT7</accession>
<dbReference type="CDD" id="cd03230">
    <property type="entry name" value="ABC_DR_subfamily_A"/>
    <property type="match status" value="1"/>
</dbReference>
<keyword evidence="8" id="KW-1185">Reference proteome</keyword>
<comment type="caution">
    <text evidence="7">The sequence shown here is derived from an EMBL/GenBank/DDBJ whole genome shotgun (WGS) entry which is preliminary data.</text>
</comment>
<keyword evidence="5" id="KW-0046">Antibiotic resistance</keyword>
<dbReference type="InterPro" id="IPR003439">
    <property type="entry name" value="ABC_transporter-like_ATP-bd"/>
</dbReference>
<dbReference type="InterPro" id="IPR003593">
    <property type="entry name" value="AAA+_ATPase"/>
</dbReference>
<dbReference type="Gene3D" id="3.40.50.300">
    <property type="entry name" value="P-loop containing nucleotide triphosphate hydrolases"/>
    <property type="match status" value="1"/>
</dbReference>
<sequence length="303" mass="32934">MTVIDIRGLRKSYGGRAVVHDVEFSVEEGEIFGILGPNGAGKSTSVECLTGLRERDGGAVKVLGLDPARDRQAVRERVGVQLQESRLPDKITVAEAMRLYSSFYPNPVDWRDLVDRLGLGDKVNSRFGKLSGGQKQRLSVALALVGRPKVAVLDELTTGLDPQARRDTWGLIESIRDSGVTLLIVTHFMDEAERLCDRLAVIDAGQTVAIDTAAGLVRRSGLPHRIRFRAVGEQVEDLVAQLPTVSGVERRGEHLVVVGGEDSLTEIYEALHLRGVRVTDLRVNQPGLDDAFVELTGADRAAA</sequence>
<reference evidence="7 8" key="2">
    <citation type="submission" date="2022-06" db="EMBL/GenBank/DDBJ databases">
        <title>Genomic Encyclopedia of Type Strains, Phase I: the one thousand microbial genomes (KMG-I) project.</title>
        <authorList>
            <person name="Kyrpides N."/>
        </authorList>
    </citation>
    <scope>NUCLEOTIDE SEQUENCE [LARGE SCALE GENOMIC DNA]</scope>
    <source>
        <strain evidence="7 8">DSM 43889</strain>
    </source>
</reference>
<gene>
    <name evidence="7" type="ORF">G443_002713</name>
</gene>
<dbReference type="SUPFAM" id="SSF52540">
    <property type="entry name" value="P-loop containing nucleoside triphosphate hydrolases"/>
    <property type="match status" value="1"/>
</dbReference>
<evidence type="ECO:0000256" key="3">
    <source>
        <dbReference type="ARBA" id="ARBA00022741"/>
    </source>
</evidence>
<dbReference type="InterPro" id="IPR017871">
    <property type="entry name" value="ABC_transporter-like_CS"/>
</dbReference>
<evidence type="ECO:0000313" key="8">
    <source>
        <dbReference type="Proteomes" id="UP000791080"/>
    </source>
</evidence>
<protein>
    <submittedName>
        <fullName evidence="7">ABC-2 type transport system ATP-binding protein</fullName>
    </submittedName>
</protein>
<dbReference type="Proteomes" id="UP000791080">
    <property type="component" value="Unassembled WGS sequence"/>
</dbReference>